<sequence length="247" mass="27668">MYNTICKAKQDGSEGYDEVTVLECQTDRCNKRTVLSVPRIKVQIRVQDCTGIVTLTLFEREVLKLLKVNANQLLDKNIELASDGNFPKELRALLNRRFAFKITIPSFNIKNKADGYSVSKLTENPEIISELDRHFDDFQPADEEHLDVVLSDSNPNVNFDVKDVVSRTGDEDTPVSNVIKSIFTTPSGAEMNCSAEIVENQLKRNLDAVYDVDVSSSQSSTKPRKTVGDKDEDLNVNAGILKPKIEQ</sequence>
<dbReference type="Proteomes" id="UP000215914">
    <property type="component" value="Chromosome 4"/>
</dbReference>
<reference evidence="3" key="2">
    <citation type="submission" date="2017-02" db="EMBL/GenBank/DDBJ databases">
        <title>Sunflower complete genome.</title>
        <authorList>
            <person name="Langlade N."/>
            <person name="Munos S."/>
        </authorList>
    </citation>
    <scope>NUCLEOTIDE SEQUENCE [LARGE SCALE GENOMIC DNA]</scope>
    <source>
        <tissue evidence="3">Leaves</tissue>
    </source>
</reference>
<dbReference type="EMBL" id="CM007893">
    <property type="protein sequence ID" value="OTG27578.1"/>
    <property type="molecule type" value="Genomic_DNA"/>
</dbReference>
<dbReference type="Gramene" id="mRNA:HanXRQr2_Chr04g0148931">
    <property type="protein sequence ID" value="mRNA:HanXRQr2_Chr04g0148931"/>
    <property type="gene ID" value="HanXRQr2_Chr04g0148931"/>
</dbReference>
<evidence type="ECO:0000313" key="2">
    <source>
        <dbReference type="EMBL" id="KAF5808733.1"/>
    </source>
</evidence>
<feature type="region of interest" description="Disordered" evidence="1">
    <location>
        <begin position="213"/>
        <end position="235"/>
    </location>
</feature>
<dbReference type="STRING" id="4232.A0A251UW63"/>
<evidence type="ECO:0000256" key="1">
    <source>
        <dbReference type="SAM" id="MobiDB-lite"/>
    </source>
</evidence>
<accession>A0A251UW63</accession>
<gene>
    <name evidence="3" type="ORF">HannXRQ_Chr04g0101601</name>
    <name evidence="2" type="ORF">HanXRQr2_Chr04g0148931</name>
</gene>
<dbReference type="InParanoid" id="A0A251UW63"/>
<name>A0A251UW63_HELAN</name>
<evidence type="ECO:0000313" key="4">
    <source>
        <dbReference type="Proteomes" id="UP000215914"/>
    </source>
</evidence>
<reference evidence="2 4" key="1">
    <citation type="journal article" date="2017" name="Nature">
        <title>The sunflower genome provides insights into oil metabolism, flowering and Asterid evolution.</title>
        <authorList>
            <person name="Badouin H."/>
            <person name="Gouzy J."/>
            <person name="Grassa C.J."/>
            <person name="Murat F."/>
            <person name="Staton S.E."/>
            <person name="Cottret L."/>
            <person name="Lelandais-Briere C."/>
            <person name="Owens G.L."/>
            <person name="Carrere S."/>
            <person name="Mayjonade B."/>
            <person name="Legrand L."/>
            <person name="Gill N."/>
            <person name="Kane N.C."/>
            <person name="Bowers J.E."/>
            <person name="Hubner S."/>
            <person name="Bellec A."/>
            <person name="Berard A."/>
            <person name="Berges H."/>
            <person name="Blanchet N."/>
            <person name="Boniface M.C."/>
            <person name="Brunel D."/>
            <person name="Catrice O."/>
            <person name="Chaidir N."/>
            <person name="Claudel C."/>
            <person name="Donnadieu C."/>
            <person name="Faraut T."/>
            <person name="Fievet G."/>
            <person name="Helmstetter N."/>
            <person name="King M."/>
            <person name="Knapp S.J."/>
            <person name="Lai Z."/>
            <person name="Le Paslier M.C."/>
            <person name="Lippi Y."/>
            <person name="Lorenzon L."/>
            <person name="Mandel J.R."/>
            <person name="Marage G."/>
            <person name="Marchand G."/>
            <person name="Marquand E."/>
            <person name="Bret-Mestries E."/>
            <person name="Morien E."/>
            <person name="Nambeesan S."/>
            <person name="Nguyen T."/>
            <person name="Pegot-Espagnet P."/>
            <person name="Pouilly N."/>
            <person name="Raftis F."/>
            <person name="Sallet E."/>
            <person name="Schiex T."/>
            <person name="Thomas J."/>
            <person name="Vandecasteele C."/>
            <person name="Vares D."/>
            <person name="Vear F."/>
            <person name="Vautrin S."/>
            <person name="Crespi M."/>
            <person name="Mangin B."/>
            <person name="Burke J.M."/>
            <person name="Salse J."/>
            <person name="Munos S."/>
            <person name="Vincourt P."/>
            <person name="Rieseberg L.H."/>
            <person name="Langlade N.B."/>
        </authorList>
    </citation>
    <scope>NUCLEOTIDE SEQUENCE [LARGE SCALE GENOMIC DNA]</scope>
    <source>
        <strain evidence="4">cv. SF193</strain>
        <tissue evidence="2">Leaves</tissue>
    </source>
</reference>
<keyword evidence="4" id="KW-1185">Reference proteome</keyword>
<dbReference type="InterPro" id="IPR012340">
    <property type="entry name" value="NA-bd_OB-fold"/>
</dbReference>
<proteinExistence type="predicted"/>
<dbReference type="SUPFAM" id="SSF50249">
    <property type="entry name" value="Nucleic acid-binding proteins"/>
    <property type="match status" value="1"/>
</dbReference>
<protein>
    <submittedName>
        <fullName evidence="2">Nucleic acid-binding protein</fullName>
    </submittedName>
    <submittedName>
        <fullName evidence="3">Putative nucleic acid-binding, OB-fold protein</fullName>
    </submittedName>
</protein>
<dbReference type="Gene3D" id="2.40.50.140">
    <property type="entry name" value="Nucleic acid-binding proteins"/>
    <property type="match status" value="1"/>
</dbReference>
<dbReference type="EMBL" id="MNCJ02000319">
    <property type="protein sequence ID" value="KAF5808733.1"/>
    <property type="molecule type" value="Genomic_DNA"/>
</dbReference>
<dbReference type="AlphaFoldDB" id="A0A251UW63"/>
<organism evidence="3 4">
    <name type="scientific">Helianthus annuus</name>
    <name type="common">Common sunflower</name>
    <dbReference type="NCBI Taxonomy" id="4232"/>
    <lineage>
        <taxon>Eukaryota</taxon>
        <taxon>Viridiplantae</taxon>
        <taxon>Streptophyta</taxon>
        <taxon>Embryophyta</taxon>
        <taxon>Tracheophyta</taxon>
        <taxon>Spermatophyta</taxon>
        <taxon>Magnoliopsida</taxon>
        <taxon>eudicotyledons</taxon>
        <taxon>Gunneridae</taxon>
        <taxon>Pentapetalae</taxon>
        <taxon>asterids</taxon>
        <taxon>campanulids</taxon>
        <taxon>Asterales</taxon>
        <taxon>Asteraceae</taxon>
        <taxon>Asteroideae</taxon>
        <taxon>Heliantheae alliance</taxon>
        <taxon>Heliantheae</taxon>
        <taxon>Helianthus</taxon>
    </lineage>
</organism>
<evidence type="ECO:0000313" key="3">
    <source>
        <dbReference type="EMBL" id="OTG27578.1"/>
    </source>
</evidence>
<reference evidence="2" key="3">
    <citation type="submission" date="2020-06" db="EMBL/GenBank/DDBJ databases">
        <title>Helianthus annuus Genome sequencing and assembly Release 2.</title>
        <authorList>
            <person name="Gouzy J."/>
            <person name="Langlade N."/>
            <person name="Munos S."/>
        </authorList>
    </citation>
    <scope>NUCLEOTIDE SEQUENCE</scope>
    <source>
        <tissue evidence="2">Leaves</tissue>
    </source>
</reference>